<dbReference type="EMBL" id="CP006643">
    <property type="protein sequence ID" value="AGX03403.1"/>
    <property type="molecule type" value="Genomic_DNA"/>
</dbReference>
<dbReference type="AlphaFoldDB" id="U5L7R8"/>
<reference evidence="1 2" key="1">
    <citation type="submission" date="2013-07" db="EMBL/GenBank/DDBJ databases">
        <title>Complete genome sequence of Bacillus infantis NRRL B-14911 that has potential to induce cardiac disease by antigenic mimicry.</title>
        <authorList>
            <person name="Massilamany C."/>
            <person name="Smith T.P.L."/>
            <person name="Loy J.D."/>
            <person name="Barletta R."/>
            <person name="Reddy J."/>
        </authorList>
    </citation>
    <scope>NUCLEOTIDE SEQUENCE [LARGE SCALE GENOMIC DNA]</scope>
    <source>
        <strain evidence="1 2">NRRL B-14911</strain>
    </source>
</reference>
<organism evidence="1 2">
    <name type="scientific">Bacillus infantis NRRL B-14911</name>
    <dbReference type="NCBI Taxonomy" id="1367477"/>
    <lineage>
        <taxon>Bacteria</taxon>
        <taxon>Bacillati</taxon>
        <taxon>Bacillota</taxon>
        <taxon>Bacilli</taxon>
        <taxon>Bacillales</taxon>
        <taxon>Bacillaceae</taxon>
        <taxon>Bacillus</taxon>
    </lineage>
</organism>
<dbReference type="HOGENOM" id="CLU_3408670_0_0_9"/>
<accession>U5L7R8</accession>
<dbReference type="STRING" id="1367477.N288_07360"/>
<proteinExistence type="predicted"/>
<dbReference type="Proteomes" id="UP000017805">
    <property type="component" value="Chromosome"/>
</dbReference>
<dbReference type="PATRIC" id="fig|1367477.3.peg.1392"/>
<name>U5L7R8_9BACI</name>
<gene>
    <name evidence="1" type="ORF">N288_07360</name>
</gene>
<evidence type="ECO:0000313" key="1">
    <source>
        <dbReference type="EMBL" id="AGX03403.1"/>
    </source>
</evidence>
<evidence type="ECO:0000313" key="2">
    <source>
        <dbReference type="Proteomes" id="UP000017805"/>
    </source>
</evidence>
<sequence>MKIASIIKLKFVQSFSQAAVPKVFSGYFF</sequence>
<dbReference type="KEGG" id="bif:N288_07360"/>
<protein>
    <submittedName>
        <fullName evidence="1">Uncharacterized protein</fullName>
    </submittedName>
</protein>
<keyword evidence="2" id="KW-1185">Reference proteome</keyword>